<feature type="transmembrane region" description="Helical" evidence="10">
    <location>
        <begin position="223"/>
        <end position="243"/>
    </location>
</feature>
<dbReference type="Pfam" id="PF00854">
    <property type="entry name" value="PTR2"/>
    <property type="match status" value="1"/>
</dbReference>
<gene>
    <name evidence="12" type="ORF">GCM10009092_17840</name>
</gene>
<dbReference type="NCBIfam" id="TIGR00924">
    <property type="entry name" value="yjdL_sub1_fam"/>
    <property type="match status" value="1"/>
</dbReference>
<keyword evidence="5" id="KW-0571">Peptide transport</keyword>
<keyword evidence="7 10" id="KW-0472">Membrane</keyword>
<evidence type="ECO:0000313" key="12">
    <source>
        <dbReference type="EMBL" id="GAA0353922.1"/>
    </source>
</evidence>
<dbReference type="PROSITE" id="PS50850">
    <property type="entry name" value="MFS"/>
    <property type="match status" value="1"/>
</dbReference>
<dbReference type="CDD" id="cd17346">
    <property type="entry name" value="MFS_DtpA_like"/>
    <property type="match status" value="1"/>
</dbReference>
<evidence type="ECO:0000256" key="7">
    <source>
        <dbReference type="ARBA" id="ARBA00023136"/>
    </source>
</evidence>
<evidence type="ECO:0000256" key="6">
    <source>
        <dbReference type="ARBA" id="ARBA00022989"/>
    </source>
</evidence>
<feature type="transmembrane region" description="Helical" evidence="10">
    <location>
        <begin position="434"/>
        <end position="455"/>
    </location>
</feature>
<keyword evidence="13" id="KW-1185">Reference proteome</keyword>
<dbReference type="InterPro" id="IPR018456">
    <property type="entry name" value="PTR2_symporter_CS"/>
</dbReference>
<comment type="subcellular location">
    <subcellularLocation>
        <location evidence="1">Cell membrane</location>
        <topology evidence="1">Multi-pass membrane protein</topology>
    </subcellularLocation>
    <subcellularLocation>
        <location evidence="8">Membrane</location>
        <topology evidence="8">Multi-pass membrane protein</topology>
    </subcellularLocation>
</comment>
<feature type="transmembrane region" description="Helical" evidence="10">
    <location>
        <begin position="154"/>
        <end position="175"/>
    </location>
</feature>
<feature type="transmembrane region" description="Helical" evidence="10">
    <location>
        <begin position="365"/>
        <end position="386"/>
    </location>
</feature>
<dbReference type="InterPro" id="IPR050171">
    <property type="entry name" value="MFS_Transporters"/>
</dbReference>
<dbReference type="Proteomes" id="UP001501757">
    <property type="component" value="Unassembled WGS sequence"/>
</dbReference>
<feature type="transmembrane region" description="Helical" evidence="10">
    <location>
        <begin position="467"/>
        <end position="487"/>
    </location>
</feature>
<protein>
    <submittedName>
        <fullName evidence="12">Peptide MFS transporter</fullName>
    </submittedName>
</protein>
<keyword evidence="3" id="KW-1003">Cell membrane</keyword>
<comment type="similarity">
    <text evidence="8">Belongs to the major facilitator superfamily. Proton-dependent oligopeptide transporter (POT/PTR) (TC 2.A.17) family.</text>
</comment>
<keyword evidence="6 10" id="KW-1133">Transmembrane helix</keyword>
<dbReference type="PANTHER" id="PTHR23517">
    <property type="entry name" value="RESISTANCE PROTEIN MDTM, PUTATIVE-RELATED-RELATED"/>
    <property type="match status" value="1"/>
</dbReference>
<evidence type="ECO:0000256" key="5">
    <source>
        <dbReference type="ARBA" id="ARBA00022856"/>
    </source>
</evidence>
<evidence type="ECO:0000256" key="9">
    <source>
        <dbReference type="SAM" id="MobiDB-lite"/>
    </source>
</evidence>
<dbReference type="PANTHER" id="PTHR23517:SF15">
    <property type="entry name" value="PROTON-DEPENDENT OLIGOPEPTIDE FAMILY TRANSPORT PROTEIN"/>
    <property type="match status" value="1"/>
</dbReference>
<dbReference type="InterPro" id="IPR020846">
    <property type="entry name" value="MFS_dom"/>
</dbReference>
<dbReference type="PROSITE" id="PS01022">
    <property type="entry name" value="PTR2_1"/>
    <property type="match status" value="1"/>
</dbReference>
<dbReference type="RefSeq" id="WP_102798361.1">
    <property type="nucleotide sequence ID" value="NZ_BAAAEI010000007.1"/>
</dbReference>
<keyword evidence="2 8" id="KW-0813">Transport</keyword>
<organism evidence="12 13">
    <name type="scientific">Bowmanella denitrificans</name>
    <dbReference type="NCBI Taxonomy" id="366582"/>
    <lineage>
        <taxon>Bacteria</taxon>
        <taxon>Pseudomonadati</taxon>
        <taxon>Pseudomonadota</taxon>
        <taxon>Gammaproteobacteria</taxon>
        <taxon>Alteromonadales</taxon>
        <taxon>Alteromonadaceae</taxon>
        <taxon>Bowmanella</taxon>
    </lineage>
</organism>
<evidence type="ECO:0000256" key="2">
    <source>
        <dbReference type="ARBA" id="ARBA00022448"/>
    </source>
</evidence>
<evidence type="ECO:0000256" key="1">
    <source>
        <dbReference type="ARBA" id="ARBA00004651"/>
    </source>
</evidence>
<accession>A0ABN0X3T6</accession>
<evidence type="ECO:0000313" key="13">
    <source>
        <dbReference type="Proteomes" id="UP001501757"/>
    </source>
</evidence>
<comment type="caution">
    <text evidence="12">The sequence shown here is derived from an EMBL/GenBank/DDBJ whole genome shotgun (WGS) entry which is preliminary data.</text>
</comment>
<feature type="transmembrane region" description="Helical" evidence="10">
    <location>
        <begin position="93"/>
        <end position="110"/>
    </location>
</feature>
<feature type="transmembrane region" description="Helical" evidence="10">
    <location>
        <begin position="287"/>
        <end position="304"/>
    </location>
</feature>
<dbReference type="InterPro" id="IPR036259">
    <property type="entry name" value="MFS_trans_sf"/>
</dbReference>
<dbReference type="SUPFAM" id="SSF103473">
    <property type="entry name" value="MFS general substrate transporter"/>
    <property type="match status" value="2"/>
</dbReference>
<feature type="transmembrane region" description="Helical" evidence="10">
    <location>
        <begin position="181"/>
        <end position="202"/>
    </location>
</feature>
<dbReference type="InterPro" id="IPR005279">
    <property type="entry name" value="Dipep/tripep_permease"/>
</dbReference>
<feature type="transmembrane region" description="Helical" evidence="10">
    <location>
        <begin position="116"/>
        <end position="142"/>
    </location>
</feature>
<sequence length="517" mass="55863">MTTPSNNSQLDKAFFGHPGGLSTLFFTEMWERMSYYGMRALLVLFMTASLQEQGLAITVASATAIYGLYTGAVYFMGLPGGWMADRLIGGQKAVWYGGIIIMSGHIVLAIPSDHTFFIGLILVVLGTGLLKPNIGALVGQLYSDNDDRRDAGYTLYYMGINMGSIIGYFVCGYLQTNMGWHWAFGAAAVGMGLGLIQYRMTLPKLANIGNGPTEPLSPGAARLSWTIIVGFLIALALITVLTMNGQISINPVSMAQYVAIAITAVFLLYYLAIFMFGKLSGDETRRLLALFLVCVASTCFWAGFEQAGSSLNLFGRDLTDRMIGTFEIPTAWFQSANSIFLVIMSPFFAALWINLSKRMINPSYGFKSALGLVIMATGFITMFFAAQLAASGLKVAPFWLIATYFLHTVGELCLSPVALSAVSKLSPKRMAGQMMGVFVLTYSIGNVVAGLLAGNFDPEKPAEMPDLFMQITLFSIAVGIVIFLLALKTRHWEKLADKPDAQSGPATPVGQAQASHG</sequence>
<feature type="transmembrane region" description="Helical" evidence="10">
    <location>
        <begin position="398"/>
        <end position="422"/>
    </location>
</feature>
<feature type="transmembrane region" description="Helical" evidence="10">
    <location>
        <begin position="331"/>
        <end position="353"/>
    </location>
</feature>
<proteinExistence type="inferred from homology"/>
<keyword evidence="4 8" id="KW-0812">Transmembrane</keyword>
<name>A0ABN0X3T6_9ALTE</name>
<dbReference type="PROSITE" id="PS01023">
    <property type="entry name" value="PTR2_2"/>
    <property type="match status" value="1"/>
</dbReference>
<evidence type="ECO:0000259" key="11">
    <source>
        <dbReference type="PROSITE" id="PS50850"/>
    </source>
</evidence>
<evidence type="ECO:0000256" key="10">
    <source>
        <dbReference type="SAM" id="Phobius"/>
    </source>
</evidence>
<feature type="domain" description="Major facilitator superfamily (MFS) profile" evidence="11">
    <location>
        <begin position="23"/>
        <end position="490"/>
    </location>
</feature>
<feature type="transmembrane region" description="Helical" evidence="10">
    <location>
        <begin position="56"/>
        <end position="81"/>
    </location>
</feature>
<evidence type="ECO:0000256" key="3">
    <source>
        <dbReference type="ARBA" id="ARBA00022475"/>
    </source>
</evidence>
<evidence type="ECO:0000256" key="8">
    <source>
        <dbReference type="RuleBase" id="RU003755"/>
    </source>
</evidence>
<reference evidence="13" key="1">
    <citation type="journal article" date="2019" name="Int. J. Syst. Evol. Microbiol.">
        <title>The Global Catalogue of Microorganisms (GCM) 10K type strain sequencing project: providing services to taxonomists for standard genome sequencing and annotation.</title>
        <authorList>
            <consortium name="The Broad Institute Genomics Platform"/>
            <consortium name="The Broad Institute Genome Sequencing Center for Infectious Disease"/>
            <person name="Wu L."/>
            <person name="Ma J."/>
        </authorList>
    </citation>
    <scope>NUCLEOTIDE SEQUENCE [LARGE SCALE GENOMIC DNA]</scope>
    <source>
        <strain evidence="13">JCM 13378</strain>
    </source>
</reference>
<feature type="transmembrane region" description="Helical" evidence="10">
    <location>
        <begin position="255"/>
        <end position="275"/>
    </location>
</feature>
<evidence type="ECO:0000256" key="4">
    <source>
        <dbReference type="ARBA" id="ARBA00022692"/>
    </source>
</evidence>
<dbReference type="EMBL" id="BAAAEI010000007">
    <property type="protein sequence ID" value="GAA0353922.1"/>
    <property type="molecule type" value="Genomic_DNA"/>
</dbReference>
<keyword evidence="5" id="KW-0653">Protein transport</keyword>
<dbReference type="InterPro" id="IPR000109">
    <property type="entry name" value="POT_fam"/>
</dbReference>
<dbReference type="Gene3D" id="1.20.1250.20">
    <property type="entry name" value="MFS general substrate transporter like domains"/>
    <property type="match status" value="1"/>
</dbReference>
<feature type="region of interest" description="Disordered" evidence="9">
    <location>
        <begin position="497"/>
        <end position="517"/>
    </location>
</feature>